<keyword evidence="5" id="KW-1133">Transmembrane helix</keyword>
<dbReference type="Proteomes" id="UP000604273">
    <property type="component" value="Unassembled WGS sequence"/>
</dbReference>
<keyword evidence="2 3" id="KW-0040">ANK repeat</keyword>
<evidence type="ECO:0000256" key="5">
    <source>
        <dbReference type="SAM" id="Phobius"/>
    </source>
</evidence>
<proteinExistence type="predicted"/>
<dbReference type="GO" id="GO:0016020">
    <property type="term" value="C:membrane"/>
    <property type="evidence" value="ECO:0007669"/>
    <property type="project" value="InterPro"/>
</dbReference>
<evidence type="ECO:0000256" key="1">
    <source>
        <dbReference type="ARBA" id="ARBA00022737"/>
    </source>
</evidence>
<keyword evidence="5" id="KW-0472">Membrane</keyword>
<dbReference type="InterPro" id="IPR002110">
    <property type="entry name" value="Ankyrin_rpt"/>
</dbReference>
<dbReference type="InterPro" id="IPR002523">
    <property type="entry name" value="MgTranspt_CorA/ZnTranspt_ZntB"/>
</dbReference>
<name>A0A8H4WM19_9HYPO</name>
<evidence type="ECO:0000313" key="6">
    <source>
        <dbReference type="EMBL" id="KAF4943187.1"/>
    </source>
</evidence>
<dbReference type="SUPFAM" id="SSF48403">
    <property type="entry name" value="Ankyrin repeat"/>
    <property type="match status" value="1"/>
</dbReference>
<feature type="repeat" description="ANK" evidence="3">
    <location>
        <begin position="160"/>
        <end position="192"/>
    </location>
</feature>
<feature type="compositionally biased region" description="Basic and acidic residues" evidence="4">
    <location>
        <begin position="881"/>
        <end position="893"/>
    </location>
</feature>
<dbReference type="PANTHER" id="PTHR24198:SF165">
    <property type="entry name" value="ANKYRIN REPEAT-CONTAINING PROTEIN-RELATED"/>
    <property type="match status" value="1"/>
</dbReference>
<accession>A0A8H4WM19</accession>
<feature type="region of interest" description="Disordered" evidence="4">
    <location>
        <begin position="1340"/>
        <end position="1380"/>
    </location>
</feature>
<feature type="repeat" description="ANK" evidence="3">
    <location>
        <begin position="127"/>
        <end position="159"/>
    </location>
</feature>
<feature type="repeat" description="ANK" evidence="3">
    <location>
        <begin position="228"/>
        <end position="260"/>
    </location>
</feature>
<feature type="compositionally biased region" description="Basic and acidic residues" evidence="4">
    <location>
        <begin position="846"/>
        <end position="859"/>
    </location>
</feature>
<evidence type="ECO:0000313" key="7">
    <source>
        <dbReference type="Proteomes" id="UP000604273"/>
    </source>
</evidence>
<gene>
    <name evidence="6" type="ORF">FGADI_13572</name>
</gene>
<keyword evidence="1" id="KW-0677">Repeat</keyword>
<feature type="compositionally biased region" description="Basic and acidic residues" evidence="4">
    <location>
        <begin position="1349"/>
        <end position="1365"/>
    </location>
</feature>
<dbReference type="OrthoDB" id="341259at2759"/>
<dbReference type="EMBL" id="JABFAI010000652">
    <property type="protein sequence ID" value="KAF4943187.1"/>
    <property type="molecule type" value="Genomic_DNA"/>
</dbReference>
<feature type="region of interest" description="Disordered" evidence="4">
    <location>
        <begin position="831"/>
        <end position="898"/>
    </location>
</feature>
<organism evidence="6 7">
    <name type="scientific">Fusarium gaditjirri</name>
    <dbReference type="NCBI Taxonomy" id="282569"/>
    <lineage>
        <taxon>Eukaryota</taxon>
        <taxon>Fungi</taxon>
        <taxon>Dikarya</taxon>
        <taxon>Ascomycota</taxon>
        <taxon>Pezizomycotina</taxon>
        <taxon>Sordariomycetes</taxon>
        <taxon>Hypocreomycetidae</taxon>
        <taxon>Hypocreales</taxon>
        <taxon>Nectriaceae</taxon>
        <taxon>Fusarium</taxon>
        <taxon>Fusarium nisikadoi species complex</taxon>
    </lineage>
</organism>
<sequence length="1402" mass="158171">MAETSDTSKADHGLVHKRGTTVPKDSDYGITGRSDGKGKSVLNWDESIEPEPHLLHTKLLAIAEAVQQTNTATLAEFETLLLRKASEIDVQDTNGKTALHIAIEHGLKNEARCLVDAGANVAIDDREGQQPLYLACLEGSTELVELLLRKGAFINAALKNGETPLAAACRQGHTAIIDILLDEKADTQTLDDEGWTPLHLASWENLEKAVDRLLKLDTSNIDAIEHNFNWTPLNTAVYRGHEKIVSLLLENKADLYIKDNSNWTPLMAATSLGYPEVVSRILSHTTGWKKGYLEIGDNEKHTPLHVASMKGYSKIASQLIAHGANCNAKAKDGMTPLHFASGAIAKDTGLSETPDLISDNEQDCREGESKDSSDTYFHIVELLLQHQADPSIEDDNHKTALHRASTIGDKARINALLNSTKSEDLSWKHWNDSPVYSALGGFNPQIAMESLFAKQEFRKAPFLTNEGQFQVIKEVLKIPKPETILSLIFGEEPREGWQIPREGFRELGLVQWAADKRLPDILSNEIGTSEPCEELDEMVHQALRTTCKLFRREELTSKESCEKLLQVMAVLITNSARTTVNEDSVNKASKSVAKYISFSEEKAGKMVKKPDLERDQLSRVARLGESSSAVPNRIRNPEGRGIEGLQIHVSRTDKRYDVLSRLRDILKDPPFEQVSRTYKDEVVYKLPRPGPNYHKIVEKSEATVVAFYKGKSDSGRIRRNRGLKEIVYSPGPTKVVERCINDLNGLAEKVSMPFSNDIYSEKNLKLTWVHLPSTNLVWMNDLLTTIMYNENYPNRDYSEVRSFFRDSWVEVPDGTSSSRMMRPQFVLRLPKTTTNIDPKNNATSKLHKEDEKEIEEASRKKLGAGEENENSPRKAGIPIADSKEGEPEYHGDPGSHSLQDKLVQASATYMPYLVYSTHCRDWKQGRSTESHELQKSYADYDYLMQSYEGQQQHGSPTLDEWYYQFAQDDQEATDDQEKRNESQVVSKYLKETEDASSNFRRNQWTVVRVNQLWIWTIAKKWVITATSSPFDNRPDALVDEILNLLSRQADSGGGRAQPVSADQLVPVIIDYCVGSYERSPKDNKISIGQTFSRYINSIGRKETTLFDDFRKWSPDEGRRKKKKSKPSPAEQLLHFVQERIAESYPERARANYAESKQTAHPPHIEHPYIERISAAIQRAKTLCFHIKDVRDEISILKSVAQHQQIVQRGIESMEVDESRLSSTYVVKNLEELDDIAERIQSAVNTTLSLQQSEIANRQATEATKQGNTVMTFTFATVLFLPLSFLSSLFALDVASFQQAPAWAFYVIFFASAGISLILGYGVFYWNNIFDVIEKAFEGDSKPNSNRLNLPEEEHGRNDDIGRDDNPASIAPESEAGEPRFRRLFRRHGRRANEEDIEIRAAK</sequence>
<feature type="transmembrane region" description="Helical" evidence="5">
    <location>
        <begin position="1303"/>
        <end position="1325"/>
    </location>
</feature>
<keyword evidence="5" id="KW-0812">Transmembrane</keyword>
<protein>
    <recommendedName>
        <fullName evidence="8">Ankyrin repeat protein</fullName>
    </recommendedName>
</protein>
<dbReference type="PANTHER" id="PTHR24198">
    <property type="entry name" value="ANKYRIN REPEAT AND PROTEIN KINASE DOMAIN-CONTAINING PROTEIN"/>
    <property type="match status" value="1"/>
</dbReference>
<evidence type="ECO:0000256" key="2">
    <source>
        <dbReference type="ARBA" id="ARBA00023043"/>
    </source>
</evidence>
<feature type="region of interest" description="Disordered" evidence="4">
    <location>
        <begin position="350"/>
        <end position="370"/>
    </location>
</feature>
<dbReference type="Gene3D" id="1.25.40.20">
    <property type="entry name" value="Ankyrin repeat-containing domain"/>
    <property type="match status" value="4"/>
</dbReference>
<evidence type="ECO:0008006" key="8">
    <source>
        <dbReference type="Google" id="ProtNLM"/>
    </source>
</evidence>
<feature type="repeat" description="ANK" evidence="3">
    <location>
        <begin position="94"/>
        <end position="126"/>
    </location>
</feature>
<dbReference type="SMART" id="SM00248">
    <property type="entry name" value="ANK"/>
    <property type="match status" value="9"/>
</dbReference>
<dbReference type="PROSITE" id="PS50088">
    <property type="entry name" value="ANK_REPEAT"/>
    <property type="match status" value="5"/>
</dbReference>
<feature type="compositionally biased region" description="Basic and acidic residues" evidence="4">
    <location>
        <begin position="1"/>
        <end position="14"/>
    </location>
</feature>
<feature type="transmembrane region" description="Helical" evidence="5">
    <location>
        <begin position="1269"/>
        <end position="1291"/>
    </location>
</feature>
<feature type="compositionally biased region" description="Polar residues" evidence="4">
    <location>
        <begin position="831"/>
        <end position="844"/>
    </location>
</feature>
<dbReference type="PROSITE" id="PS50297">
    <property type="entry name" value="ANK_REP_REGION"/>
    <property type="match status" value="5"/>
</dbReference>
<evidence type="ECO:0000256" key="3">
    <source>
        <dbReference type="PROSITE-ProRule" id="PRU00023"/>
    </source>
</evidence>
<dbReference type="Pfam" id="PF12796">
    <property type="entry name" value="Ank_2"/>
    <property type="match status" value="4"/>
</dbReference>
<feature type="repeat" description="ANK" evidence="3">
    <location>
        <begin position="299"/>
        <end position="331"/>
    </location>
</feature>
<dbReference type="GO" id="GO:0046873">
    <property type="term" value="F:metal ion transmembrane transporter activity"/>
    <property type="evidence" value="ECO:0007669"/>
    <property type="project" value="InterPro"/>
</dbReference>
<evidence type="ECO:0000256" key="4">
    <source>
        <dbReference type="SAM" id="MobiDB-lite"/>
    </source>
</evidence>
<dbReference type="Gene3D" id="1.20.58.340">
    <property type="entry name" value="Magnesium transport protein CorA, transmembrane region"/>
    <property type="match status" value="1"/>
</dbReference>
<comment type="caution">
    <text evidence="6">The sequence shown here is derived from an EMBL/GenBank/DDBJ whole genome shotgun (WGS) entry which is preliminary data.</text>
</comment>
<dbReference type="Pfam" id="PF01544">
    <property type="entry name" value="CorA"/>
    <property type="match status" value="1"/>
</dbReference>
<feature type="region of interest" description="Disordered" evidence="4">
    <location>
        <begin position="1"/>
        <end position="34"/>
    </location>
</feature>
<reference evidence="6" key="2">
    <citation type="submission" date="2020-05" db="EMBL/GenBank/DDBJ databases">
        <authorList>
            <person name="Kim H.-S."/>
            <person name="Proctor R.H."/>
            <person name="Brown D.W."/>
        </authorList>
    </citation>
    <scope>NUCLEOTIDE SEQUENCE</scope>
    <source>
        <strain evidence="6">NRRL 45417</strain>
    </source>
</reference>
<reference evidence="6" key="1">
    <citation type="journal article" date="2020" name="BMC Genomics">
        <title>Correction to: Identification and distribution of gene clusters required for synthesis of sphingolipid metabolism inhibitors in diverse species of the filamentous fungus Fusarium.</title>
        <authorList>
            <person name="Kim H.S."/>
            <person name="Lohmar J.M."/>
            <person name="Busman M."/>
            <person name="Brown D.W."/>
            <person name="Naumann T.A."/>
            <person name="Divon H.H."/>
            <person name="Lysoe E."/>
            <person name="Uhlig S."/>
            <person name="Proctor R.H."/>
        </authorList>
    </citation>
    <scope>NUCLEOTIDE SEQUENCE</scope>
    <source>
        <strain evidence="6">NRRL 45417</strain>
    </source>
</reference>
<keyword evidence="7" id="KW-1185">Reference proteome</keyword>
<dbReference type="InterPro" id="IPR036770">
    <property type="entry name" value="Ankyrin_rpt-contain_sf"/>
</dbReference>